<evidence type="ECO:0000256" key="10">
    <source>
        <dbReference type="HAMAP-Rule" id="MF_00964"/>
    </source>
</evidence>
<dbReference type="InterPro" id="IPR012677">
    <property type="entry name" value="Nucleotide-bd_a/b_plait_sf"/>
</dbReference>
<dbReference type="FunFam" id="3.40.50.300:FF:000108">
    <property type="entry name" value="ATP-dependent RNA helicase RhlE"/>
    <property type="match status" value="1"/>
</dbReference>
<evidence type="ECO:0000256" key="1">
    <source>
        <dbReference type="ARBA" id="ARBA00004496"/>
    </source>
</evidence>
<dbReference type="SMART" id="SM00490">
    <property type="entry name" value="HELICc"/>
    <property type="match status" value="1"/>
</dbReference>
<dbReference type="InterPro" id="IPR001650">
    <property type="entry name" value="Helicase_C-like"/>
</dbReference>
<comment type="function">
    <text evidence="10">DEAD-box RNA helicase involved in various cellular processes at low temperature, including ribosome biogenesis, mRNA degradation and translation initiation.</text>
</comment>
<dbReference type="Pfam" id="PF03880">
    <property type="entry name" value="DbpA"/>
    <property type="match status" value="1"/>
</dbReference>
<dbReference type="PROSITE" id="PS51194">
    <property type="entry name" value="HELICASE_CTER"/>
    <property type="match status" value="1"/>
</dbReference>
<evidence type="ECO:0000313" key="17">
    <source>
        <dbReference type="Proteomes" id="UP000035760"/>
    </source>
</evidence>
<dbReference type="CDD" id="cd18787">
    <property type="entry name" value="SF2_C_DEAD"/>
    <property type="match status" value="1"/>
</dbReference>
<evidence type="ECO:0000256" key="4">
    <source>
        <dbReference type="ARBA" id="ARBA00022801"/>
    </source>
</evidence>
<reference evidence="16" key="1">
    <citation type="submission" date="2013-07" db="EMBL/GenBank/DDBJ databases">
        <authorList>
            <person name="McIlroy S."/>
        </authorList>
    </citation>
    <scope>NUCLEOTIDE SEQUENCE [LARGE SCALE GENOMIC DNA]</scope>
    <source>
        <strain evidence="16">Run_A_D11</strain>
    </source>
</reference>
<dbReference type="OrthoDB" id="9805696at2"/>
<dbReference type="Gene3D" id="3.40.50.300">
    <property type="entry name" value="P-loop containing nucleotide triphosphate hydrolases"/>
    <property type="match status" value="2"/>
</dbReference>
<evidence type="ECO:0000256" key="9">
    <source>
        <dbReference type="ARBA" id="ARBA00047984"/>
    </source>
</evidence>
<dbReference type="PANTHER" id="PTHR47963">
    <property type="entry name" value="DEAD-BOX ATP-DEPENDENT RNA HELICASE 47, MITOCHONDRIAL"/>
    <property type="match status" value="1"/>
</dbReference>
<dbReference type="PANTHER" id="PTHR47963:SF8">
    <property type="entry name" value="ATP-DEPENDENT RNA HELICASE DEAD"/>
    <property type="match status" value="1"/>
</dbReference>
<evidence type="ECO:0000256" key="2">
    <source>
        <dbReference type="ARBA" id="ARBA00022490"/>
    </source>
</evidence>
<dbReference type="CDD" id="cd00268">
    <property type="entry name" value="DEADc"/>
    <property type="match status" value="1"/>
</dbReference>
<accession>W6M2Y9</accession>
<dbReference type="CDD" id="cd12499">
    <property type="entry name" value="RRM_EcCsdA_like"/>
    <property type="match status" value="1"/>
</dbReference>
<evidence type="ECO:0000313" key="16">
    <source>
        <dbReference type="EMBL" id="CDI00854.1"/>
    </source>
</evidence>
<dbReference type="GO" id="GO:0003724">
    <property type="term" value="F:RNA helicase activity"/>
    <property type="evidence" value="ECO:0007669"/>
    <property type="project" value="UniProtKB-UniRule"/>
</dbReference>
<dbReference type="Pfam" id="PF25399">
    <property type="entry name" value="DeaD_dimer"/>
    <property type="match status" value="1"/>
</dbReference>
<dbReference type="PROSITE" id="PS00039">
    <property type="entry name" value="DEAD_ATP_HELICASE"/>
    <property type="match status" value="1"/>
</dbReference>
<dbReference type="SMART" id="SM00487">
    <property type="entry name" value="DEXDc"/>
    <property type="match status" value="1"/>
</dbReference>
<dbReference type="InterPro" id="IPR011545">
    <property type="entry name" value="DEAD/DEAH_box_helicase_dom"/>
</dbReference>
<dbReference type="GO" id="GO:0016887">
    <property type="term" value="F:ATP hydrolysis activity"/>
    <property type="evidence" value="ECO:0007669"/>
    <property type="project" value="RHEA"/>
</dbReference>
<keyword evidence="2 10" id="KW-0963">Cytoplasm</keyword>
<dbReference type="STRING" id="1400863.BN873_10110"/>
<evidence type="ECO:0000259" key="15">
    <source>
        <dbReference type="PROSITE" id="PS51195"/>
    </source>
</evidence>
<proteinExistence type="inferred from homology"/>
<evidence type="ECO:0000259" key="14">
    <source>
        <dbReference type="PROSITE" id="PS51194"/>
    </source>
</evidence>
<dbReference type="EC" id="3.6.4.13" evidence="10"/>
<comment type="catalytic activity">
    <reaction evidence="9 10">
        <text>ATP + H2O = ADP + phosphate + H(+)</text>
        <dbReference type="Rhea" id="RHEA:13065"/>
        <dbReference type="ChEBI" id="CHEBI:15377"/>
        <dbReference type="ChEBI" id="CHEBI:15378"/>
        <dbReference type="ChEBI" id="CHEBI:30616"/>
        <dbReference type="ChEBI" id="CHEBI:43474"/>
        <dbReference type="ChEBI" id="CHEBI:456216"/>
        <dbReference type="EC" id="3.6.4.13"/>
    </reaction>
</comment>
<comment type="subcellular location">
    <subcellularLocation>
        <location evidence="1 10">Cytoplasm</location>
    </subcellularLocation>
</comment>
<dbReference type="InterPro" id="IPR044742">
    <property type="entry name" value="DEAD/DEAH_RhlB"/>
</dbReference>
<dbReference type="Pfam" id="PF00271">
    <property type="entry name" value="Helicase_C"/>
    <property type="match status" value="1"/>
</dbReference>
<sequence>MSELIDSFEQLRLSQPLLETLKEIGYEAPSPIQAATIPPLLEGADVLGQAQTGTGKTAAFALPILERLNLAERLPQALVLAPTRELAIQVAEAFQGYARHLPGFHVLPIYGGQSMGIQLRHLKRGVHVVVGTPGRVMDHLRRETLSLAGLRTVVLDEADEMLRMGFIDDVDWILEQTPAERQIALFSATMPEPIRQVAHRHLREPREVKIKASTATVETVRQRYCQVGPQHKLDALTRVLEVEDADAVLIFVRTKIAATELSERLEARGYPSAALHGDMTQVLREKTIEQLKNNQLDIVVATDVAARGLDVSRISHVVNYDIPYDTEAYVHRIGRTARAGRTGDAILFVAPRELRMLRAIEKATRQPIERMQLPTQEAITGHRLAQFKQQVSEILGSQDLEFFQEVVAEIEREQEISAQDIAAALTWLAQRDRPFQFEDTIPSELERLPVRPEREPRSAPGRRERFAREGGKRDTDLDKVTYRLEVGHQHGATPQNIVGAIANEAGIESRYIGRIEIYDQYSTVDLPDGMPKEIFQHLKKVRVRQYPLKISRLDEADVGDQRPAPRRASTAKKIPREETNPPVARKVRKRDS</sequence>
<keyword evidence="5 10" id="KW-0347">Helicase</keyword>
<keyword evidence="7 10" id="KW-0694">RNA-binding</keyword>
<dbReference type="RefSeq" id="WP_082161004.1">
    <property type="nucleotide sequence ID" value="NZ_CBTJ020000001.1"/>
</dbReference>
<dbReference type="InterPro" id="IPR057325">
    <property type="entry name" value="DeaD_dimer"/>
</dbReference>
<evidence type="ECO:0000256" key="5">
    <source>
        <dbReference type="ARBA" id="ARBA00022806"/>
    </source>
</evidence>
<feature type="domain" description="Helicase C-terminal" evidence="14">
    <location>
        <begin position="232"/>
        <end position="379"/>
    </location>
</feature>
<dbReference type="InterPro" id="IPR000629">
    <property type="entry name" value="RNA-helicase_DEAD-box_CS"/>
</dbReference>
<feature type="region of interest" description="Disordered" evidence="12">
    <location>
        <begin position="450"/>
        <end position="472"/>
    </location>
</feature>
<evidence type="ECO:0000256" key="8">
    <source>
        <dbReference type="ARBA" id="ARBA00023016"/>
    </source>
</evidence>
<dbReference type="InterPro" id="IPR005580">
    <property type="entry name" value="DbpA/CsdA_RNA-bd_dom"/>
</dbReference>
<evidence type="ECO:0000256" key="7">
    <source>
        <dbReference type="ARBA" id="ARBA00022884"/>
    </source>
</evidence>
<evidence type="ECO:0000256" key="12">
    <source>
        <dbReference type="SAM" id="MobiDB-lite"/>
    </source>
</evidence>
<gene>
    <name evidence="10 16" type="primary">deaD</name>
    <name evidence="10" type="synonym">csdA</name>
    <name evidence="16" type="ORF">BN873_10110</name>
</gene>
<dbReference type="PROSITE" id="PS51192">
    <property type="entry name" value="HELICASE_ATP_BIND_1"/>
    <property type="match status" value="1"/>
</dbReference>
<dbReference type="GO" id="GO:0005524">
    <property type="term" value="F:ATP binding"/>
    <property type="evidence" value="ECO:0007669"/>
    <property type="project" value="UniProtKB-UniRule"/>
</dbReference>
<keyword evidence="6 10" id="KW-0067">ATP-binding</keyword>
<dbReference type="InterPro" id="IPR027417">
    <property type="entry name" value="P-loop_NTPase"/>
</dbReference>
<protein>
    <recommendedName>
        <fullName evidence="10">ATP-dependent RNA helicase DeaD</fullName>
        <ecNumber evidence="10">3.6.4.13</ecNumber>
    </recommendedName>
    <alternativeName>
        <fullName evidence="10">Cold-shock DEAD box protein A</fullName>
    </alternativeName>
</protein>
<evidence type="ECO:0000256" key="6">
    <source>
        <dbReference type="ARBA" id="ARBA00022840"/>
    </source>
</evidence>
<organism evidence="16 17">
    <name type="scientific">Candidatus Competibacter denitrificans Run_A_D11</name>
    <dbReference type="NCBI Taxonomy" id="1400863"/>
    <lineage>
        <taxon>Bacteria</taxon>
        <taxon>Pseudomonadati</taxon>
        <taxon>Pseudomonadota</taxon>
        <taxon>Gammaproteobacteria</taxon>
        <taxon>Candidatus Competibacteraceae</taxon>
        <taxon>Candidatus Competibacter</taxon>
    </lineage>
</organism>
<dbReference type="GO" id="GO:0005829">
    <property type="term" value="C:cytosol"/>
    <property type="evidence" value="ECO:0007669"/>
    <property type="project" value="TreeGrafter"/>
</dbReference>
<dbReference type="HAMAP" id="MF_00964">
    <property type="entry name" value="DEAD_helicase_DeaD"/>
    <property type="match status" value="1"/>
</dbReference>
<dbReference type="AlphaFoldDB" id="W6M2Y9"/>
<dbReference type="SUPFAM" id="SSF52540">
    <property type="entry name" value="P-loop containing nucleoside triphosphate hydrolases"/>
    <property type="match status" value="1"/>
</dbReference>
<keyword evidence="4 10" id="KW-0378">Hydrolase</keyword>
<dbReference type="Gene3D" id="3.30.70.330">
    <property type="match status" value="1"/>
</dbReference>
<reference evidence="16" key="2">
    <citation type="submission" date="2014-03" db="EMBL/GenBank/DDBJ databases">
        <title>Candidatus Competibacter-lineage genomes retrieved from metagenomes reveal functional metabolic diversity.</title>
        <authorList>
            <person name="McIlroy S.J."/>
            <person name="Albertsen M."/>
            <person name="Andresen E.K."/>
            <person name="Saunders A.M."/>
            <person name="Kristiansen R."/>
            <person name="Stokholm-Bjerregaard M."/>
            <person name="Nielsen K.L."/>
            <person name="Nielsen P.H."/>
        </authorList>
    </citation>
    <scope>NUCLEOTIDE SEQUENCE</scope>
    <source>
        <strain evidence="16">Run_A_D11</strain>
    </source>
</reference>
<comment type="caution">
    <text evidence="16">The sequence shown here is derived from an EMBL/GenBank/DDBJ whole genome shotgun (WGS) entry which is preliminary data.</text>
</comment>
<dbReference type="GO" id="GO:0070417">
    <property type="term" value="P:cellular response to cold"/>
    <property type="evidence" value="ECO:0007669"/>
    <property type="project" value="InterPro"/>
</dbReference>
<dbReference type="PROSITE" id="PS51195">
    <property type="entry name" value="Q_MOTIF"/>
    <property type="match status" value="1"/>
</dbReference>
<dbReference type="InterPro" id="IPR014001">
    <property type="entry name" value="Helicase_ATP-bd"/>
</dbReference>
<dbReference type="InterPro" id="IPR028618">
    <property type="entry name" value="DEAD_helicase_DeaD"/>
</dbReference>
<feature type="domain" description="Helicase ATP-binding" evidence="13">
    <location>
        <begin position="37"/>
        <end position="208"/>
    </location>
</feature>
<dbReference type="FunFam" id="3.30.70.330:FF:000068">
    <property type="entry name" value="ATP-dependent RNA helicase DeaD"/>
    <property type="match status" value="1"/>
</dbReference>
<keyword evidence="3 10" id="KW-0547">Nucleotide-binding</keyword>
<comment type="similarity">
    <text evidence="10">Belongs to the DEAD box helicase family. DeaD/CsdA subfamily.</text>
</comment>
<dbReference type="GO" id="GO:0006401">
    <property type="term" value="P:RNA catabolic process"/>
    <property type="evidence" value="ECO:0007669"/>
    <property type="project" value="UniProtKB-UniRule"/>
</dbReference>
<dbReference type="InterPro" id="IPR050547">
    <property type="entry name" value="DEAD_box_RNA_helicases"/>
</dbReference>
<feature type="region of interest" description="Disordered" evidence="12">
    <location>
        <begin position="554"/>
        <end position="592"/>
    </location>
</feature>
<evidence type="ECO:0000256" key="11">
    <source>
        <dbReference type="PROSITE-ProRule" id="PRU00552"/>
    </source>
</evidence>
<dbReference type="InterPro" id="IPR014014">
    <property type="entry name" value="RNA_helicase_DEAD_Q_motif"/>
</dbReference>
<keyword evidence="8 10" id="KW-0346">Stress response</keyword>
<dbReference type="EMBL" id="CBTJ020000001">
    <property type="protein sequence ID" value="CDI00854.1"/>
    <property type="molecule type" value="Genomic_DNA"/>
</dbReference>
<dbReference type="GO" id="GO:0033592">
    <property type="term" value="F:RNA strand annealing activity"/>
    <property type="evidence" value="ECO:0007669"/>
    <property type="project" value="TreeGrafter"/>
</dbReference>
<name>W6M2Y9_9GAMM</name>
<dbReference type="GO" id="GO:0000027">
    <property type="term" value="P:ribosomal large subunit assembly"/>
    <property type="evidence" value="ECO:0007669"/>
    <property type="project" value="UniProtKB-UniRule"/>
</dbReference>
<dbReference type="Pfam" id="PF00270">
    <property type="entry name" value="DEAD"/>
    <property type="match status" value="1"/>
</dbReference>
<feature type="short sequence motif" description="Q motif" evidence="11">
    <location>
        <begin position="6"/>
        <end position="34"/>
    </location>
</feature>
<dbReference type="GO" id="GO:0005840">
    <property type="term" value="C:ribosome"/>
    <property type="evidence" value="ECO:0007669"/>
    <property type="project" value="TreeGrafter"/>
</dbReference>
<evidence type="ECO:0000256" key="3">
    <source>
        <dbReference type="ARBA" id="ARBA00022741"/>
    </source>
</evidence>
<keyword evidence="17" id="KW-1185">Reference proteome</keyword>
<dbReference type="InterPro" id="IPR034415">
    <property type="entry name" value="CsdA_RRM"/>
</dbReference>
<evidence type="ECO:0000259" key="13">
    <source>
        <dbReference type="PROSITE" id="PS51192"/>
    </source>
</evidence>
<dbReference type="Proteomes" id="UP000035760">
    <property type="component" value="Unassembled WGS sequence"/>
</dbReference>
<feature type="domain" description="DEAD-box RNA helicase Q" evidence="15">
    <location>
        <begin position="6"/>
        <end position="34"/>
    </location>
</feature>